<keyword evidence="2" id="KW-1185">Reference proteome</keyword>
<gene>
    <name evidence="1" type="ORF">P154DRAFT_35114</name>
</gene>
<evidence type="ECO:0000313" key="1">
    <source>
        <dbReference type="EMBL" id="KAF2004612.1"/>
    </source>
</evidence>
<reference evidence="1" key="1">
    <citation type="journal article" date="2020" name="Stud. Mycol.">
        <title>101 Dothideomycetes genomes: a test case for predicting lifestyles and emergence of pathogens.</title>
        <authorList>
            <person name="Haridas S."/>
            <person name="Albert R."/>
            <person name="Binder M."/>
            <person name="Bloem J."/>
            <person name="Labutti K."/>
            <person name="Salamov A."/>
            <person name="Andreopoulos B."/>
            <person name="Baker S."/>
            <person name="Barry K."/>
            <person name="Bills G."/>
            <person name="Bluhm B."/>
            <person name="Cannon C."/>
            <person name="Castanera R."/>
            <person name="Culley D."/>
            <person name="Daum C."/>
            <person name="Ezra D."/>
            <person name="Gonzalez J."/>
            <person name="Henrissat B."/>
            <person name="Kuo A."/>
            <person name="Liang C."/>
            <person name="Lipzen A."/>
            <person name="Lutzoni F."/>
            <person name="Magnuson J."/>
            <person name="Mondo S."/>
            <person name="Nolan M."/>
            <person name="Ohm R."/>
            <person name="Pangilinan J."/>
            <person name="Park H.-J."/>
            <person name="Ramirez L."/>
            <person name="Alfaro M."/>
            <person name="Sun H."/>
            <person name="Tritt A."/>
            <person name="Yoshinaga Y."/>
            <person name="Zwiers L.-H."/>
            <person name="Turgeon B."/>
            <person name="Goodwin S."/>
            <person name="Spatafora J."/>
            <person name="Crous P."/>
            <person name="Grigoriev I."/>
        </authorList>
    </citation>
    <scope>NUCLEOTIDE SEQUENCE</scope>
    <source>
        <strain evidence="1">CBS 123094</strain>
    </source>
</reference>
<accession>A0A6A5WSE9</accession>
<dbReference type="AlphaFoldDB" id="A0A6A5WSE9"/>
<name>A0A6A5WSE9_9PLEO</name>
<dbReference type="Proteomes" id="UP000799779">
    <property type="component" value="Unassembled WGS sequence"/>
</dbReference>
<proteinExistence type="predicted"/>
<evidence type="ECO:0000313" key="2">
    <source>
        <dbReference type="Proteomes" id="UP000799779"/>
    </source>
</evidence>
<dbReference type="EMBL" id="ML977566">
    <property type="protein sequence ID" value="KAF2004612.1"/>
    <property type="molecule type" value="Genomic_DNA"/>
</dbReference>
<sequence>MEAVLLTAKNSPLCVPHISFIQGYGLCSGYLHQDHETPPQSHPLELGCSSVRSVVQHSETVAWGHPEYWLPQPGVQILSQQLRQPYCDSVSGSGLQRSKANYQTLVHTGAHQCCPPLKCLLRCDKHVGLSGHRNQPAIRQSCVSCLPLEGLATG</sequence>
<protein>
    <submittedName>
        <fullName evidence="1">Uncharacterized protein</fullName>
    </submittedName>
</protein>
<organism evidence="1 2">
    <name type="scientific">Amniculicola lignicola CBS 123094</name>
    <dbReference type="NCBI Taxonomy" id="1392246"/>
    <lineage>
        <taxon>Eukaryota</taxon>
        <taxon>Fungi</taxon>
        <taxon>Dikarya</taxon>
        <taxon>Ascomycota</taxon>
        <taxon>Pezizomycotina</taxon>
        <taxon>Dothideomycetes</taxon>
        <taxon>Pleosporomycetidae</taxon>
        <taxon>Pleosporales</taxon>
        <taxon>Amniculicolaceae</taxon>
        <taxon>Amniculicola</taxon>
    </lineage>
</organism>